<dbReference type="InterPro" id="IPR038021">
    <property type="entry name" value="Putative_hydro-lyase"/>
</dbReference>
<proteinExistence type="inferred from homology"/>
<dbReference type="EC" id="4.2.1.-" evidence="3"/>
<evidence type="ECO:0000256" key="1">
    <source>
        <dbReference type="ARBA" id="ARBA00007896"/>
    </source>
</evidence>
<dbReference type="RefSeq" id="WP_151865227.1">
    <property type="nucleotide sequence ID" value="NZ_WBZB01000013.1"/>
</dbReference>
<dbReference type="InterPro" id="IPR009906">
    <property type="entry name" value="D-Glu_cyclase"/>
</dbReference>
<dbReference type="Gene3D" id="3.40.1640.10">
    <property type="entry name" value="PSTPO5379-like"/>
    <property type="match status" value="1"/>
</dbReference>
<organism evidence="4 5">
    <name type="scientific">Alkaliphilus serpentinus</name>
    <dbReference type="NCBI Taxonomy" id="1482731"/>
    <lineage>
        <taxon>Bacteria</taxon>
        <taxon>Bacillati</taxon>
        <taxon>Bacillota</taxon>
        <taxon>Clostridia</taxon>
        <taxon>Peptostreptococcales</taxon>
        <taxon>Natronincolaceae</taxon>
        <taxon>Alkaliphilus</taxon>
    </lineage>
</organism>
<keyword evidence="5" id="KW-1185">Reference proteome</keyword>
<dbReference type="PANTHER" id="PTHR32022:SF10">
    <property type="entry name" value="D-GLUTAMATE CYCLASE, MITOCHONDRIAL"/>
    <property type="match status" value="1"/>
</dbReference>
<dbReference type="OrthoDB" id="149585at2"/>
<dbReference type="GO" id="GO:0016829">
    <property type="term" value="F:lyase activity"/>
    <property type="evidence" value="ECO:0007669"/>
    <property type="project" value="UniProtKB-KW"/>
</dbReference>
<dbReference type="PANTHER" id="PTHR32022">
    <property type="entry name" value="D-GLUTAMATE CYCLASE, MITOCHONDRIAL"/>
    <property type="match status" value="1"/>
</dbReference>
<dbReference type="SUPFAM" id="SSF160920">
    <property type="entry name" value="PSTPO5379-like"/>
    <property type="match status" value="1"/>
</dbReference>
<evidence type="ECO:0000256" key="2">
    <source>
        <dbReference type="ARBA" id="ARBA00023239"/>
    </source>
</evidence>
<dbReference type="NCBIfam" id="NF003969">
    <property type="entry name" value="PRK05463.1"/>
    <property type="match status" value="1"/>
</dbReference>
<dbReference type="Pfam" id="PF07286">
    <property type="entry name" value="D-Glu_cyclase"/>
    <property type="match status" value="1"/>
</dbReference>
<dbReference type="AlphaFoldDB" id="A0A833HQ46"/>
<dbReference type="EMBL" id="WBZB01000013">
    <property type="protein sequence ID" value="KAB3531499.1"/>
    <property type="molecule type" value="Genomic_DNA"/>
</dbReference>
<reference evidence="4 5" key="1">
    <citation type="submission" date="2019-10" db="EMBL/GenBank/DDBJ databases">
        <title>Alkaliphilus serpentinus sp. nov. and Alkaliphilus pronyensis sp. nov., two novel anaerobic alkaliphilic species isolated from the serpentinized-hosted hydrothermal field of the Prony Bay (New Caledonia).</title>
        <authorList>
            <person name="Postec A."/>
        </authorList>
    </citation>
    <scope>NUCLEOTIDE SEQUENCE [LARGE SCALE GENOMIC DNA]</scope>
    <source>
        <strain evidence="4 5">LacT</strain>
    </source>
</reference>
<name>A0A833HQ46_9FIRM</name>
<dbReference type="HAMAP" id="MF_01830">
    <property type="entry name" value="Hydro_lyase"/>
    <property type="match status" value="1"/>
</dbReference>
<dbReference type="Proteomes" id="UP000465601">
    <property type="component" value="Unassembled WGS sequence"/>
</dbReference>
<comment type="caution">
    <text evidence="4">The sequence shown here is derived from an EMBL/GenBank/DDBJ whole genome shotgun (WGS) entry which is preliminary data.</text>
</comment>
<sequence>MEIYTGKMARKIIGEGNWEGPTPGLAQGYTQANLVVLPYKYAFDFLLFCQRNPRPCPILEVCERGKYTTTKVASNGDIRRDIPKYRIYEDGNLAREVTSIEDIWQDDFVSFLLGCSFTFESALLKEDIPIRHIEEERNVPMYITNIECAPAGIFSGTMVVSMRPIPRRLVEKAVEITSQFPKVHGAPIHIGNPEGIGIKDITLPDFGDMVTIKDDEVPVFWACGVTPQVAIMRAKPDLVITHAPGHMFITDVRDEELKKDV</sequence>
<evidence type="ECO:0000256" key="3">
    <source>
        <dbReference type="HAMAP-Rule" id="MF_01830"/>
    </source>
</evidence>
<protein>
    <recommendedName>
        <fullName evidence="3">Putative hydro-lyase F8153_04805</fullName>
        <ecNumber evidence="3">4.2.1.-</ecNumber>
    </recommendedName>
</protein>
<dbReference type="InterPro" id="IPR016938">
    <property type="entry name" value="UPF0317"/>
</dbReference>
<comment type="similarity">
    <text evidence="1 3">Belongs to the D-glutamate cyclase family.</text>
</comment>
<dbReference type="FunFam" id="3.30.2040.10:FF:000001">
    <property type="entry name" value="D-glutamate cyclase, mitochondrial"/>
    <property type="match status" value="1"/>
</dbReference>
<keyword evidence="2 3" id="KW-0456">Lyase</keyword>
<accession>A0A833HQ46</accession>
<dbReference type="Gene3D" id="3.30.2040.10">
    <property type="entry name" value="PSTPO5379-like domain"/>
    <property type="match status" value="1"/>
</dbReference>
<dbReference type="PIRSF" id="PIRSF029755">
    <property type="entry name" value="UCP029755"/>
    <property type="match status" value="1"/>
</dbReference>
<gene>
    <name evidence="4" type="ORF">F8153_04805</name>
</gene>
<evidence type="ECO:0000313" key="4">
    <source>
        <dbReference type="EMBL" id="KAB3531499.1"/>
    </source>
</evidence>
<evidence type="ECO:0000313" key="5">
    <source>
        <dbReference type="Proteomes" id="UP000465601"/>
    </source>
</evidence>